<gene>
    <name evidence="6" type="ORF">EHS24_000264</name>
</gene>
<dbReference type="GO" id="GO:0005840">
    <property type="term" value="C:ribosome"/>
    <property type="evidence" value="ECO:0007669"/>
    <property type="project" value="UniProtKB-KW"/>
</dbReference>
<dbReference type="STRING" id="105984.A0A427Y9I0"/>
<dbReference type="GO" id="GO:1990904">
    <property type="term" value="C:ribonucleoprotein complex"/>
    <property type="evidence" value="ECO:0007669"/>
    <property type="project" value="UniProtKB-KW"/>
</dbReference>
<dbReference type="Proteomes" id="UP000279236">
    <property type="component" value="Unassembled WGS sequence"/>
</dbReference>
<protein>
    <recommendedName>
        <fullName evidence="5">Ribosomal protein L9 domain-containing protein</fullName>
    </recommendedName>
</protein>
<evidence type="ECO:0000256" key="2">
    <source>
        <dbReference type="ARBA" id="ARBA00022980"/>
    </source>
</evidence>
<evidence type="ECO:0000259" key="5">
    <source>
        <dbReference type="Pfam" id="PF01281"/>
    </source>
</evidence>
<comment type="similarity">
    <text evidence="1">Belongs to the bacterial ribosomal protein bL9 family.</text>
</comment>
<evidence type="ECO:0000256" key="1">
    <source>
        <dbReference type="ARBA" id="ARBA00010605"/>
    </source>
</evidence>
<evidence type="ECO:0000256" key="4">
    <source>
        <dbReference type="SAM" id="MobiDB-lite"/>
    </source>
</evidence>
<name>A0A427Y9I0_9TREE</name>
<keyword evidence="2" id="KW-0689">Ribosomal protein</keyword>
<dbReference type="RefSeq" id="XP_028479956.1">
    <property type="nucleotide sequence ID" value="XM_028616099.1"/>
</dbReference>
<feature type="domain" description="Ribosomal protein L9" evidence="5">
    <location>
        <begin position="38"/>
        <end position="73"/>
    </location>
</feature>
<dbReference type="GeneID" id="39584807"/>
<reference evidence="6 7" key="1">
    <citation type="submission" date="2018-11" db="EMBL/GenBank/DDBJ databases">
        <title>Genome sequence of Apiotrichum porosum DSM 27194.</title>
        <authorList>
            <person name="Aliyu H."/>
            <person name="Gorte O."/>
            <person name="Ochsenreither K."/>
        </authorList>
    </citation>
    <scope>NUCLEOTIDE SEQUENCE [LARGE SCALE GENOMIC DNA]</scope>
    <source>
        <strain evidence="6 7">DSM 27194</strain>
    </source>
</reference>
<feature type="region of interest" description="Disordered" evidence="4">
    <location>
        <begin position="1"/>
        <end position="29"/>
    </location>
</feature>
<keyword evidence="3" id="KW-0687">Ribonucleoprotein</keyword>
<keyword evidence="7" id="KW-1185">Reference proteome</keyword>
<evidence type="ECO:0000256" key="3">
    <source>
        <dbReference type="ARBA" id="ARBA00023274"/>
    </source>
</evidence>
<sequence length="220" mass="24328">MLASTSRAVLRSSRSMAAGKAPAFSTSAPASKKKTVVVELLHDVKNLGMRHDHVEISEGQMRNSLAPYRLARYIPYKMPKTAPRVWTTPRGHVAKPDVDGYLEDGSQSHLHPNTPGNTRPAVPTPTELLNKLFLVPETLPFHRRTVGDDTDAIHGSITISDVYIRLAKQHGMKSADFEVNWVDRDEQERMKALGGWPATIAVKGYAGEQIAVTVEVIRQE</sequence>
<dbReference type="OrthoDB" id="5555409at2759"/>
<feature type="compositionally biased region" description="Polar residues" evidence="4">
    <location>
        <begin position="1"/>
        <end position="15"/>
    </location>
</feature>
<dbReference type="InterPro" id="IPR036935">
    <property type="entry name" value="Ribosomal_bL9_N_sf"/>
</dbReference>
<dbReference type="Gene3D" id="3.40.5.10">
    <property type="entry name" value="Ribosomal protein L9, N-terminal domain"/>
    <property type="match status" value="1"/>
</dbReference>
<dbReference type="AlphaFoldDB" id="A0A427Y9I0"/>
<dbReference type="EMBL" id="RSCE01000001">
    <property type="protein sequence ID" value="RSH87748.1"/>
    <property type="molecule type" value="Genomic_DNA"/>
</dbReference>
<organism evidence="6 7">
    <name type="scientific">Apiotrichum porosum</name>
    <dbReference type="NCBI Taxonomy" id="105984"/>
    <lineage>
        <taxon>Eukaryota</taxon>
        <taxon>Fungi</taxon>
        <taxon>Dikarya</taxon>
        <taxon>Basidiomycota</taxon>
        <taxon>Agaricomycotina</taxon>
        <taxon>Tremellomycetes</taxon>
        <taxon>Trichosporonales</taxon>
        <taxon>Trichosporonaceae</taxon>
        <taxon>Apiotrichum</taxon>
    </lineage>
</organism>
<evidence type="ECO:0000313" key="7">
    <source>
        <dbReference type="Proteomes" id="UP000279236"/>
    </source>
</evidence>
<dbReference type="InterPro" id="IPR020070">
    <property type="entry name" value="Ribosomal_bL9_N"/>
</dbReference>
<feature type="compositionally biased region" description="Polar residues" evidence="4">
    <location>
        <begin position="105"/>
        <end position="117"/>
    </location>
</feature>
<evidence type="ECO:0000313" key="6">
    <source>
        <dbReference type="EMBL" id="RSH87748.1"/>
    </source>
</evidence>
<dbReference type="InterPro" id="IPR009027">
    <property type="entry name" value="Ribosomal_bL9/RNase_H1_N"/>
</dbReference>
<comment type="caution">
    <text evidence="6">The sequence shown here is derived from an EMBL/GenBank/DDBJ whole genome shotgun (WGS) entry which is preliminary data.</text>
</comment>
<accession>A0A427Y9I0</accession>
<dbReference type="SUPFAM" id="SSF55658">
    <property type="entry name" value="L9 N-domain-like"/>
    <property type="match status" value="1"/>
</dbReference>
<feature type="region of interest" description="Disordered" evidence="4">
    <location>
        <begin position="102"/>
        <end position="123"/>
    </location>
</feature>
<dbReference type="Pfam" id="PF01281">
    <property type="entry name" value="Ribosomal_L9_N"/>
    <property type="match status" value="1"/>
</dbReference>
<proteinExistence type="inferred from homology"/>